<accession>A0A9N9FJU1</accession>
<evidence type="ECO:0000313" key="1">
    <source>
        <dbReference type="EMBL" id="CAG8539213.1"/>
    </source>
</evidence>
<organism evidence="1 2">
    <name type="scientific">Ambispora leptoticha</name>
    <dbReference type="NCBI Taxonomy" id="144679"/>
    <lineage>
        <taxon>Eukaryota</taxon>
        <taxon>Fungi</taxon>
        <taxon>Fungi incertae sedis</taxon>
        <taxon>Mucoromycota</taxon>
        <taxon>Glomeromycotina</taxon>
        <taxon>Glomeromycetes</taxon>
        <taxon>Archaeosporales</taxon>
        <taxon>Ambisporaceae</taxon>
        <taxon>Ambispora</taxon>
    </lineage>
</organism>
<evidence type="ECO:0000313" key="2">
    <source>
        <dbReference type="Proteomes" id="UP000789508"/>
    </source>
</evidence>
<dbReference type="Proteomes" id="UP000789508">
    <property type="component" value="Unassembled WGS sequence"/>
</dbReference>
<name>A0A9N9FJU1_9GLOM</name>
<keyword evidence="2" id="KW-1185">Reference proteome</keyword>
<comment type="caution">
    <text evidence="1">The sequence shown here is derived from an EMBL/GenBank/DDBJ whole genome shotgun (WGS) entry which is preliminary data.</text>
</comment>
<protein>
    <submittedName>
        <fullName evidence="1">677_t:CDS:1</fullName>
    </submittedName>
</protein>
<reference evidence="1" key="1">
    <citation type="submission" date="2021-06" db="EMBL/GenBank/DDBJ databases">
        <authorList>
            <person name="Kallberg Y."/>
            <person name="Tangrot J."/>
            <person name="Rosling A."/>
        </authorList>
    </citation>
    <scope>NUCLEOTIDE SEQUENCE</scope>
    <source>
        <strain evidence="1">FL130A</strain>
    </source>
</reference>
<gene>
    <name evidence="1" type="ORF">ALEPTO_LOCUS5325</name>
</gene>
<proteinExistence type="predicted"/>
<dbReference type="OrthoDB" id="2367745at2759"/>
<dbReference type="EMBL" id="CAJVPS010001470">
    <property type="protein sequence ID" value="CAG8539213.1"/>
    <property type="molecule type" value="Genomic_DNA"/>
</dbReference>
<dbReference type="AlphaFoldDB" id="A0A9N9FJU1"/>
<sequence>MTTTRNTAENTLTTKTQSAIAQNPLITIWILLEGKSSAVKFVINSDDFFSHNPDLDDFKQLLIKRFKVLNHVEPVDLEIYNSKDLSQTLLSDTSLATLNTSAESPLFVRYPLSSSSINVNFKFLHNSGDYRMPHYSNSWALLRDAAVKKFDHLTTSDFYFVVQDDSAEEIDNEFQFNNLMSRTPRNNLDECVLNLRVQIKGKKSYGDWKLKEVFEDVLHQDFISLNTTPTFNLDYLPALDNPLTREELEFFVKKLDEKLHAFNKEININQATMHEYVSILMTTAVRNVQLHSFNSARLSVKIDLDGSRSYGPVDYMVDIDGSMVLVVKTKNEDTDKEVAQNIMQMHTAIEKLINKRKLALKDTDQPQPYQPPLSMFGIVTTGYSWRFIRWTGSLETPKVQISGEYVCDFTGDMQSAKKMLSYIVRVLQMQALSLRSEKPLIHRSILDYV</sequence>